<name>A0A346XSY6_9ACTN</name>
<dbReference type="AlphaFoldDB" id="A0A346XSY6"/>
<dbReference type="Pfam" id="PF01494">
    <property type="entry name" value="FAD_binding_3"/>
    <property type="match status" value="1"/>
</dbReference>
<evidence type="ECO:0000313" key="6">
    <source>
        <dbReference type="Proteomes" id="UP000264006"/>
    </source>
</evidence>
<dbReference type="KEGG" id="euz:DVS28_a0631"/>
<dbReference type="PRINTS" id="PR00420">
    <property type="entry name" value="RNGMNOXGNASE"/>
</dbReference>
<dbReference type="GO" id="GO:0071949">
    <property type="term" value="F:FAD binding"/>
    <property type="evidence" value="ECO:0007669"/>
    <property type="project" value="InterPro"/>
</dbReference>
<dbReference type="SUPFAM" id="SSF51905">
    <property type="entry name" value="FAD/NAD(P)-binding domain"/>
    <property type="match status" value="1"/>
</dbReference>
<keyword evidence="6" id="KW-1185">Reference proteome</keyword>
<organism evidence="5 6">
    <name type="scientific">Euzebya pacifica</name>
    <dbReference type="NCBI Taxonomy" id="1608957"/>
    <lineage>
        <taxon>Bacteria</taxon>
        <taxon>Bacillati</taxon>
        <taxon>Actinomycetota</taxon>
        <taxon>Nitriliruptoria</taxon>
        <taxon>Euzebyales</taxon>
    </lineage>
</organism>
<comment type="cofactor">
    <cofactor evidence="1">
        <name>FAD</name>
        <dbReference type="ChEBI" id="CHEBI:57692"/>
    </cofactor>
</comment>
<dbReference type="PANTHER" id="PTHR43004:SF19">
    <property type="entry name" value="BINDING MONOOXYGENASE, PUTATIVE (JCVI)-RELATED"/>
    <property type="match status" value="1"/>
</dbReference>
<dbReference type="InterPro" id="IPR002938">
    <property type="entry name" value="FAD-bd"/>
</dbReference>
<dbReference type="PANTHER" id="PTHR43004">
    <property type="entry name" value="TRK SYSTEM POTASSIUM UPTAKE PROTEIN"/>
    <property type="match status" value="1"/>
</dbReference>
<evidence type="ECO:0000259" key="4">
    <source>
        <dbReference type="Pfam" id="PF01494"/>
    </source>
</evidence>
<protein>
    <submittedName>
        <fullName evidence="5">Salicylate hydroxylase</fullName>
    </submittedName>
</protein>
<sequence>MVIAGGGPVGMTTALLLARHGVPSVVLEAEPLATRVGSKAICFQRDVLDVLDRVGVAQQAVAEGVTWRTGRTFYRDLELKVVELPSTGPEALPPFVNLSQSALEGYLMDRVDAEPLVDLRMGCRLVGLSSDDGGVAATVHTDEGSAQVEGAWLVGADGARSTVRQAIGASFEGETWDDQFLIADIEADLPFPAERRFHFDPEWNPGRQVLVHQQPRSIWRIDWQVPADFSLEEARSSGELDRRIRQIVGNAPYRIDWVSVYRFHQRIADPWRRDRVFLAGDAAHLMSPFGARGLNSGIQDAENLAWKLAFVERGWAGPDLLDSYAAERIPAARENLRVTGDTMRFIAPRAEEERRHRVDTLDRAVDDPSARASIDSGVLAEPFWYVDSPLTTPAGDLGGFPVDAGVPRPPVPGVLCPDGPVGGGRLRERFGDGIVLLAFGEDAEAVAARCGAEVGATGVGVTTLRFEPRSTVGRALEVVGDCVVVIRPDGHIAARLLLPCMGLVDAVRRCLGHP</sequence>
<dbReference type="InterPro" id="IPR036188">
    <property type="entry name" value="FAD/NAD-bd_sf"/>
</dbReference>
<dbReference type="InterPro" id="IPR050641">
    <property type="entry name" value="RIFMO-like"/>
</dbReference>
<evidence type="ECO:0000256" key="1">
    <source>
        <dbReference type="ARBA" id="ARBA00001974"/>
    </source>
</evidence>
<evidence type="ECO:0000256" key="3">
    <source>
        <dbReference type="ARBA" id="ARBA00022827"/>
    </source>
</evidence>
<dbReference type="Gene3D" id="3.50.50.60">
    <property type="entry name" value="FAD/NAD(P)-binding domain"/>
    <property type="match status" value="1"/>
</dbReference>
<evidence type="ECO:0000256" key="2">
    <source>
        <dbReference type="ARBA" id="ARBA00022630"/>
    </source>
</evidence>
<feature type="domain" description="FAD-binding" evidence="4">
    <location>
        <begin position="2"/>
        <end position="337"/>
    </location>
</feature>
<dbReference type="GO" id="GO:0016709">
    <property type="term" value="F:oxidoreductase activity, acting on paired donors, with incorporation or reduction of molecular oxygen, NAD(P)H as one donor, and incorporation of one atom of oxygen"/>
    <property type="evidence" value="ECO:0007669"/>
    <property type="project" value="UniProtKB-ARBA"/>
</dbReference>
<accession>A0A346XSY6</accession>
<dbReference type="EMBL" id="CP031165">
    <property type="protein sequence ID" value="AXV05333.1"/>
    <property type="molecule type" value="Genomic_DNA"/>
</dbReference>
<keyword evidence="2" id="KW-0285">Flavoprotein</keyword>
<gene>
    <name evidence="5" type="ORF">DVS28_a0631</name>
</gene>
<proteinExistence type="predicted"/>
<reference evidence="5 6" key="1">
    <citation type="submission" date="2018-09" db="EMBL/GenBank/DDBJ databases">
        <title>Complete genome sequence of Euzebya sp. DY32-46 isolated from seawater of Pacific Ocean.</title>
        <authorList>
            <person name="Xu L."/>
            <person name="Wu Y.-H."/>
            <person name="Xu X.-W."/>
        </authorList>
    </citation>
    <scope>NUCLEOTIDE SEQUENCE [LARGE SCALE GENOMIC DNA]</scope>
    <source>
        <strain evidence="5 6">DY32-46</strain>
    </source>
</reference>
<evidence type="ECO:0000313" key="5">
    <source>
        <dbReference type="EMBL" id="AXV05333.1"/>
    </source>
</evidence>
<keyword evidence="3" id="KW-0274">FAD</keyword>
<dbReference type="NCBIfam" id="NF006002">
    <property type="entry name" value="PRK08132.1"/>
    <property type="match status" value="1"/>
</dbReference>
<dbReference type="Gene3D" id="3.30.70.2450">
    <property type="match status" value="1"/>
</dbReference>
<dbReference type="Gene3D" id="3.40.30.120">
    <property type="match status" value="1"/>
</dbReference>
<dbReference type="Proteomes" id="UP000264006">
    <property type="component" value="Chromosome"/>
</dbReference>